<evidence type="ECO:0000256" key="4">
    <source>
        <dbReference type="SAM" id="MobiDB-lite"/>
    </source>
</evidence>
<keyword evidence="7" id="KW-1185">Reference proteome</keyword>
<evidence type="ECO:0000313" key="6">
    <source>
        <dbReference type="EMBL" id="OWJ65186.1"/>
    </source>
</evidence>
<evidence type="ECO:0000256" key="2">
    <source>
        <dbReference type="ARBA" id="ARBA00023125"/>
    </source>
</evidence>
<dbReference type="EMBL" id="NHON01000042">
    <property type="protein sequence ID" value="OWJ65186.1"/>
    <property type="molecule type" value="Genomic_DNA"/>
</dbReference>
<dbReference type="PRINTS" id="PR00035">
    <property type="entry name" value="HTHGNTR"/>
</dbReference>
<dbReference type="SUPFAM" id="SSF46785">
    <property type="entry name" value="Winged helix' DNA-binding domain"/>
    <property type="match status" value="1"/>
</dbReference>
<evidence type="ECO:0000313" key="7">
    <source>
        <dbReference type="Proteomes" id="UP000196655"/>
    </source>
</evidence>
<accession>A0A211ZJ16</accession>
<keyword evidence="2" id="KW-0238">DNA-binding</keyword>
<dbReference type="RefSeq" id="WP_088152989.1">
    <property type="nucleotide sequence ID" value="NZ_NHON01000042.1"/>
</dbReference>
<keyword evidence="1" id="KW-0805">Transcription regulation</keyword>
<dbReference type="PANTHER" id="PTHR43537:SF24">
    <property type="entry name" value="GLUCONATE OPERON TRANSCRIPTIONAL REPRESSOR"/>
    <property type="match status" value="1"/>
</dbReference>
<comment type="caution">
    <text evidence="6">The sequence shown here is derived from an EMBL/GenBank/DDBJ whole genome shotgun (WGS) entry which is preliminary data.</text>
</comment>
<dbReference type="GO" id="GO:0003700">
    <property type="term" value="F:DNA-binding transcription factor activity"/>
    <property type="evidence" value="ECO:0007669"/>
    <property type="project" value="InterPro"/>
</dbReference>
<evidence type="ECO:0000256" key="3">
    <source>
        <dbReference type="ARBA" id="ARBA00023163"/>
    </source>
</evidence>
<dbReference type="SMART" id="SM00345">
    <property type="entry name" value="HTH_GNTR"/>
    <property type="match status" value="1"/>
</dbReference>
<feature type="compositionally biased region" description="Basic residues" evidence="4">
    <location>
        <begin position="241"/>
        <end position="250"/>
    </location>
</feature>
<dbReference type="GO" id="GO:0003677">
    <property type="term" value="F:DNA binding"/>
    <property type="evidence" value="ECO:0007669"/>
    <property type="project" value="UniProtKB-KW"/>
</dbReference>
<keyword evidence="3" id="KW-0804">Transcription</keyword>
<organism evidence="6 7">
    <name type="scientific">Inquilinus limosus</name>
    <dbReference type="NCBI Taxonomy" id="171674"/>
    <lineage>
        <taxon>Bacteria</taxon>
        <taxon>Pseudomonadati</taxon>
        <taxon>Pseudomonadota</taxon>
        <taxon>Alphaproteobacteria</taxon>
        <taxon>Rhodospirillales</taxon>
        <taxon>Rhodospirillaceae</taxon>
        <taxon>Inquilinus</taxon>
    </lineage>
</organism>
<dbReference type="InterPro" id="IPR011711">
    <property type="entry name" value="GntR_C"/>
</dbReference>
<dbReference type="OrthoDB" id="9812290at2"/>
<name>A0A211ZJ16_9PROT</name>
<dbReference type="PROSITE" id="PS50949">
    <property type="entry name" value="HTH_GNTR"/>
    <property type="match status" value="1"/>
</dbReference>
<sequence>MTPPLASPLELLRSLTLSGLVQEEILRRIKAGEIAAGSRLNELELSQHLQVSRAPVREALRALQEAGLVRLEKNRGVFLRELSDTEVAELYALRATLDEMAGRLLAPRIGQAEVLELKRMLAALESASIRDGVNGYFPLNIAFHDRLVEMTGNATLLEMYRQVVNRMHLVRRQSFATAGSSAASHDEHRRILEALQTGDAEAAGAAMRGHVEGGYARNILARAHDPADPDHDPAIVAGPAPRRRPAARKA</sequence>
<feature type="compositionally biased region" description="Basic and acidic residues" evidence="4">
    <location>
        <begin position="223"/>
        <end position="233"/>
    </location>
</feature>
<feature type="region of interest" description="Disordered" evidence="4">
    <location>
        <begin position="223"/>
        <end position="250"/>
    </location>
</feature>
<evidence type="ECO:0000259" key="5">
    <source>
        <dbReference type="PROSITE" id="PS50949"/>
    </source>
</evidence>
<gene>
    <name evidence="6" type="ORF">BWR60_20970</name>
</gene>
<dbReference type="InterPro" id="IPR000524">
    <property type="entry name" value="Tscrpt_reg_HTH_GntR"/>
</dbReference>
<dbReference type="SMART" id="SM00895">
    <property type="entry name" value="FCD"/>
    <property type="match status" value="1"/>
</dbReference>
<evidence type="ECO:0000256" key="1">
    <source>
        <dbReference type="ARBA" id="ARBA00023015"/>
    </source>
</evidence>
<dbReference type="InterPro" id="IPR008920">
    <property type="entry name" value="TF_FadR/GntR_C"/>
</dbReference>
<dbReference type="Proteomes" id="UP000196655">
    <property type="component" value="Unassembled WGS sequence"/>
</dbReference>
<reference evidence="7" key="1">
    <citation type="submission" date="2017-05" db="EMBL/GenBank/DDBJ databases">
        <authorList>
            <person name="Macchi M."/>
            <person name="Festa S."/>
            <person name="Coppotelli B.M."/>
            <person name="Morelli I.S."/>
        </authorList>
    </citation>
    <scope>NUCLEOTIDE SEQUENCE [LARGE SCALE GENOMIC DNA]</scope>
    <source>
        <strain evidence="7">I</strain>
    </source>
</reference>
<proteinExistence type="predicted"/>
<dbReference type="CDD" id="cd07377">
    <property type="entry name" value="WHTH_GntR"/>
    <property type="match status" value="1"/>
</dbReference>
<feature type="domain" description="HTH gntR-type" evidence="5">
    <location>
        <begin position="15"/>
        <end position="82"/>
    </location>
</feature>
<dbReference type="Pfam" id="PF07729">
    <property type="entry name" value="FCD"/>
    <property type="match status" value="1"/>
</dbReference>
<dbReference type="SUPFAM" id="SSF48008">
    <property type="entry name" value="GntR ligand-binding domain-like"/>
    <property type="match status" value="1"/>
</dbReference>
<dbReference type="AlphaFoldDB" id="A0A211ZJ16"/>
<dbReference type="Gene3D" id="1.20.120.530">
    <property type="entry name" value="GntR ligand-binding domain-like"/>
    <property type="match status" value="1"/>
</dbReference>
<dbReference type="InterPro" id="IPR036388">
    <property type="entry name" value="WH-like_DNA-bd_sf"/>
</dbReference>
<dbReference type="Gene3D" id="1.10.10.10">
    <property type="entry name" value="Winged helix-like DNA-binding domain superfamily/Winged helix DNA-binding domain"/>
    <property type="match status" value="1"/>
</dbReference>
<protein>
    <submittedName>
        <fullName evidence="6">GntR family transcriptional regulator</fullName>
    </submittedName>
</protein>
<dbReference type="PANTHER" id="PTHR43537">
    <property type="entry name" value="TRANSCRIPTIONAL REGULATOR, GNTR FAMILY"/>
    <property type="match status" value="1"/>
</dbReference>
<dbReference type="InterPro" id="IPR036390">
    <property type="entry name" value="WH_DNA-bd_sf"/>
</dbReference>
<dbReference type="Pfam" id="PF00392">
    <property type="entry name" value="GntR"/>
    <property type="match status" value="1"/>
</dbReference>